<gene>
    <name evidence="2" type="ORF">KY290_034889</name>
</gene>
<keyword evidence="3" id="KW-1185">Reference proteome</keyword>
<dbReference type="EMBL" id="JAIVGD010000026">
    <property type="protein sequence ID" value="KAH0741846.1"/>
    <property type="molecule type" value="Genomic_DNA"/>
</dbReference>
<protein>
    <submittedName>
        <fullName evidence="2">Uncharacterized protein</fullName>
    </submittedName>
</protein>
<proteinExistence type="predicted"/>
<sequence>MGGNGKVIRKEQPFGWREGRLGYHQLRKGNAEKDRSSNYKVSDRVNDENRELGTAKERGLDK</sequence>
<evidence type="ECO:0000313" key="2">
    <source>
        <dbReference type="EMBL" id="KAH0741846.1"/>
    </source>
</evidence>
<feature type="region of interest" description="Disordered" evidence="1">
    <location>
        <begin position="27"/>
        <end position="62"/>
    </location>
</feature>
<feature type="compositionally biased region" description="Basic and acidic residues" evidence="1">
    <location>
        <begin position="29"/>
        <end position="62"/>
    </location>
</feature>
<organism evidence="2 3">
    <name type="scientific">Solanum tuberosum</name>
    <name type="common">Potato</name>
    <dbReference type="NCBI Taxonomy" id="4113"/>
    <lineage>
        <taxon>Eukaryota</taxon>
        <taxon>Viridiplantae</taxon>
        <taxon>Streptophyta</taxon>
        <taxon>Embryophyta</taxon>
        <taxon>Tracheophyta</taxon>
        <taxon>Spermatophyta</taxon>
        <taxon>Magnoliopsida</taxon>
        <taxon>eudicotyledons</taxon>
        <taxon>Gunneridae</taxon>
        <taxon>Pentapetalae</taxon>
        <taxon>asterids</taxon>
        <taxon>lamiids</taxon>
        <taxon>Solanales</taxon>
        <taxon>Solanaceae</taxon>
        <taxon>Solanoideae</taxon>
        <taxon>Solaneae</taxon>
        <taxon>Solanum</taxon>
    </lineage>
</organism>
<evidence type="ECO:0000256" key="1">
    <source>
        <dbReference type="SAM" id="MobiDB-lite"/>
    </source>
</evidence>
<reference evidence="2 3" key="1">
    <citation type="journal article" date="2021" name="bioRxiv">
        <title>Chromosome-scale and haplotype-resolved genome assembly of a tetraploid potato cultivar.</title>
        <authorList>
            <person name="Sun H."/>
            <person name="Jiao W.-B."/>
            <person name="Krause K."/>
            <person name="Campoy J.A."/>
            <person name="Goel M."/>
            <person name="Folz-Donahue K."/>
            <person name="Kukat C."/>
            <person name="Huettel B."/>
            <person name="Schneeberger K."/>
        </authorList>
    </citation>
    <scope>NUCLEOTIDE SEQUENCE [LARGE SCALE GENOMIC DNA]</scope>
    <source>
        <strain evidence="2">SolTubOtavaFocal</strain>
        <tissue evidence="2">Leaves</tissue>
    </source>
</reference>
<evidence type="ECO:0000313" key="3">
    <source>
        <dbReference type="Proteomes" id="UP000826656"/>
    </source>
</evidence>
<dbReference type="Proteomes" id="UP000826656">
    <property type="component" value="Unassembled WGS sequence"/>
</dbReference>
<name>A0ABQ7U4X1_SOLTU</name>
<accession>A0ABQ7U4X1</accession>
<comment type="caution">
    <text evidence="2">The sequence shown here is derived from an EMBL/GenBank/DDBJ whole genome shotgun (WGS) entry which is preliminary data.</text>
</comment>